<keyword evidence="3" id="KW-1185">Reference proteome</keyword>
<proteinExistence type="predicted"/>
<comment type="caution">
    <text evidence="2">The sequence shown here is derived from an EMBL/GenBank/DDBJ whole genome shotgun (WGS) entry which is preliminary data.</text>
</comment>
<keyword evidence="1" id="KW-0732">Signal</keyword>
<protein>
    <submittedName>
        <fullName evidence="2">Uncharacterized protein</fullName>
    </submittedName>
</protein>
<name>A0AAP0AV24_9ASPA</name>
<organism evidence="2 3">
    <name type="scientific">Platanthera zijinensis</name>
    <dbReference type="NCBI Taxonomy" id="2320716"/>
    <lineage>
        <taxon>Eukaryota</taxon>
        <taxon>Viridiplantae</taxon>
        <taxon>Streptophyta</taxon>
        <taxon>Embryophyta</taxon>
        <taxon>Tracheophyta</taxon>
        <taxon>Spermatophyta</taxon>
        <taxon>Magnoliopsida</taxon>
        <taxon>Liliopsida</taxon>
        <taxon>Asparagales</taxon>
        <taxon>Orchidaceae</taxon>
        <taxon>Orchidoideae</taxon>
        <taxon>Orchideae</taxon>
        <taxon>Orchidinae</taxon>
        <taxon>Platanthera</taxon>
    </lineage>
</organism>
<dbReference type="AlphaFoldDB" id="A0AAP0AV24"/>
<sequence>MDVVRLWGFILGLDVRLVWHTCTSPAMFALCGRRAFSPSLAHKFTNTADNFLD</sequence>
<dbReference type="EMBL" id="JBBWWQ010000020">
    <property type="protein sequence ID" value="KAK8916251.1"/>
    <property type="molecule type" value="Genomic_DNA"/>
</dbReference>
<feature type="signal peptide" evidence="1">
    <location>
        <begin position="1"/>
        <end position="20"/>
    </location>
</feature>
<dbReference type="Proteomes" id="UP001418222">
    <property type="component" value="Unassembled WGS sequence"/>
</dbReference>
<reference evidence="2 3" key="1">
    <citation type="journal article" date="2022" name="Nat. Plants">
        <title>Genomes of leafy and leafless Platanthera orchids illuminate the evolution of mycoheterotrophy.</title>
        <authorList>
            <person name="Li M.H."/>
            <person name="Liu K.W."/>
            <person name="Li Z."/>
            <person name="Lu H.C."/>
            <person name="Ye Q.L."/>
            <person name="Zhang D."/>
            <person name="Wang J.Y."/>
            <person name="Li Y.F."/>
            <person name="Zhong Z.M."/>
            <person name="Liu X."/>
            <person name="Yu X."/>
            <person name="Liu D.K."/>
            <person name="Tu X.D."/>
            <person name="Liu B."/>
            <person name="Hao Y."/>
            <person name="Liao X.Y."/>
            <person name="Jiang Y.T."/>
            <person name="Sun W.H."/>
            <person name="Chen J."/>
            <person name="Chen Y.Q."/>
            <person name="Ai Y."/>
            <person name="Zhai J.W."/>
            <person name="Wu S.S."/>
            <person name="Zhou Z."/>
            <person name="Hsiao Y.Y."/>
            <person name="Wu W.L."/>
            <person name="Chen Y.Y."/>
            <person name="Lin Y.F."/>
            <person name="Hsu J.L."/>
            <person name="Li C.Y."/>
            <person name="Wang Z.W."/>
            <person name="Zhao X."/>
            <person name="Zhong W.Y."/>
            <person name="Ma X.K."/>
            <person name="Ma L."/>
            <person name="Huang J."/>
            <person name="Chen G.Z."/>
            <person name="Huang M.Z."/>
            <person name="Huang L."/>
            <person name="Peng D.H."/>
            <person name="Luo Y.B."/>
            <person name="Zou S.Q."/>
            <person name="Chen S.P."/>
            <person name="Lan S."/>
            <person name="Tsai W.C."/>
            <person name="Van de Peer Y."/>
            <person name="Liu Z.J."/>
        </authorList>
    </citation>
    <scope>NUCLEOTIDE SEQUENCE [LARGE SCALE GENOMIC DNA]</scope>
    <source>
        <strain evidence="2">Lor287</strain>
    </source>
</reference>
<evidence type="ECO:0000256" key="1">
    <source>
        <dbReference type="SAM" id="SignalP"/>
    </source>
</evidence>
<accession>A0AAP0AV24</accession>
<evidence type="ECO:0000313" key="2">
    <source>
        <dbReference type="EMBL" id="KAK8916251.1"/>
    </source>
</evidence>
<evidence type="ECO:0000313" key="3">
    <source>
        <dbReference type="Proteomes" id="UP001418222"/>
    </source>
</evidence>
<gene>
    <name evidence="2" type="ORF">KSP39_PZI022569</name>
</gene>
<feature type="chain" id="PRO_5042976880" evidence="1">
    <location>
        <begin position="21"/>
        <end position="53"/>
    </location>
</feature>